<sequence>MEKVGASEPLRNFPKELLFASLSEKYSPFLSFMQGMSSILLDAYWGLKGVSKDEEALCLDATCYGNVARFINHSCLDANLIEIPVEVETSDLHYYHLAFFTTREVHALEELTWLDISSCIFIPLSLLRGYTFCMHDYGIDFDDLDHPVKTSSADVAGPNLQQSPDEPILCHVIFLPFSIYLKIHRFQGGRSKHLSFGMPLHGVDILTK</sequence>
<proteinExistence type="predicted"/>
<dbReference type="PANTHER" id="PTHR46450">
    <property type="entry name" value="INACTIVE HISTONE-LYSINE N-METHYLTRANSFERASE SUVR1-RELATED"/>
    <property type="match status" value="1"/>
</dbReference>
<gene>
    <name evidence="2" type="ORF">V6N11_077379</name>
</gene>
<dbReference type="InterPro" id="IPR001214">
    <property type="entry name" value="SET_dom"/>
</dbReference>
<dbReference type="Pfam" id="PF00856">
    <property type="entry name" value="SET"/>
    <property type="match status" value="1"/>
</dbReference>
<dbReference type="InterPro" id="IPR046341">
    <property type="entry name" value="SET_dom_sf"/>
</dbReference>
<evidence type="ECO:0000313" key="2">
    <source>
        <dbReference type="EMBL" id="KAK9035337.1"/>
    </source>
</evidence>
<evidence type="ECO:0000259" key="1">
    <source>
        <dbReference type="PROSITE" id="PS50280"/>
    </source>
</evidence>
<dbReference type="Gene3D" id="2.170.270.10">
    <property type="entry name" value="SET domain"/>
    <property type="match status" value="1"/>
</dbReference>
<comment type="caution">
    <text evidence="2">The sequence shown here is derived from an EMBL/GenBank/DDBJ whole genome shotgun (WGS) entry which is preliminary data.</text>
</comment>
<reference evidence="2 3" key="1">
    <citation type="journal article" date="2024" name="G3 (Bethesda)">
        <title>Genome assembly of Hibiscus sabdariffa L. provides insights into metabolisms of medicinal natural products.</title>
        <authorList>
            <person name="Kim T."/>
        </authorList>
    </citation>
    <scope>NUCLEOTIDE SEQUENCE [LARGE SCALE GENOMIC DNA]</scope>
    <source>
        <strain evidence="2">TK-2024</strain>
        <tissue evidence="2">Old leaves</tissue>
    </source>
</reference>
<organism evidence="2 3">
    <name type="scientific">Hibiscus sabdariffa</name>
    <name type="common">roselle</name>
    <dbReference type="NCBI Taxonomy" id="183260"/>
    <lineage>
        <taxon>Eukaryota</taxon>
        <taxon>Viridiplantae</taxon>
        <taxon>Streptophyta</taxon>
        <taxon>Embryophyta</taxon>
        <taxon>Tracheophyta</taxon>
        <taxon>Spermatophyta</taxon>
        <taxon>Magnoliopsida</taxon>
        <taxon>eudicotyledons</taxon>
        <taxon>Gunneridae</taxon>
        <taxon>Pentapetalae</taxon>
        <taxon>rosids</taxon>
        <taxon>malvids</taxon>
        <taxon>Malvales</taxon>
        <taxon>Malvaceae</taxon>
        <taxon>Malvoideae</taxon>
        <taxon>Hibiscus</taxon>
    </lineage>
</organism>
<dbReference type="Proteomes" id="UP001396334">
    <property type="component" value="Unassembled WGS sequence"/>
</dbReference>
<dbReference type="PROSITE" id="PS50280">
    <property type="entry name" value="SET"/>
    <property type="match status" value="1"/>
</dbReference>
<dbReference type="SUPFAM" id="SSF82199">
    <property type="entry name" value="SET domain"/>
    <property type="match status" value="1"/>
</dbReference>
<protein>
    <recommendedName>
        <fullName evidence="1">SET domain-containing protein</fullName>
    </recommendedName>
</protein>
<accession>A0ABR2TCY7</accession>
<evidence type="ECO:0000313" key="3">
    <source>
        <dbReference type="Proteomes" id="UP001396334"/>
    </source>
</evidence>
<dbReference type="EMBL" id="JBBPBN010000006">
    <property type="protein sequence ID" value="KAK9035337.1"/>
    <property type="molecule type" value="Genomic_DNA"/>
</dbReference>
<dbReference type="PANTHER" id="PTHR46450:SF1">
    <property type="entry name" value="INACTIVE HISTONE-LYSINE N-METHYLTRANSFERASE SUVR1-RELATED"/>
    <property type="match status" value="1"/>
</dbReference>
<keyword evidence="3" id="KW-1185">Reference proteome</keyword>
<feature type="domain" description="SET" evidence="1">
    <location>
        <begin position="20"/>
        <end position="116"/>
    </location>
</feature>
<name>A0ABR2TCY7_9ROSI</name>